<feature type="domain" description="Cyclin N-terminal" evidence="2">
    <location>
        <begin position="3"/>
        <end position="135"/>
    </location>
</feature>
<keyword evidence="4" id="KW-1185">Reference proteome</keyword>
<dbReference type="EMBL" id="KV784359">
    <property type="protein sequence ID" value="OEU15349.1"/>
    <property type="molecule type" value="Genomic_DNA"/>
</dbReference>
<protein>
    <recommendedName>
        <fullName evidence="2">Cyclin N-terminal domain-containing protein</fullName>
    </recommendedName>
</protein>
<feature type="compositionally biased region" description="Polar residues" evidence="1">
    <location>
        <begin position="274"/>
        <end position="283"/>
    </location>
</feature>
<dbReference type="FunFam" id="1.10.472.10:FF:000093">
    <property type="entry name" value="Predicted protein"/>
    <property type="match status" value="1"/>
</dbReference>
<dbReference type="PANTHER" id="PTHR10177">
    <property type="entry name" value="CYCLINS"/>
    <property type="match status" value="1"/>
</dbReference>
<dbReference type="InterPro" id="IPR036915">
    <property type="entry name" value="Cyclin-like_sf"/>
</dbReference>
<name>A0A1E7FB19_9STRA</name>
<dbReference type="Proteomes" id="UP000095751">
    <property type="component" value="Unassembled WGS sequence"/>
</dbReference>
<feature type="region of interest" description="Disordered" evidence="1">
    <location>
        <begin position="255"/>
        <end position="283"/>
    </location>
</feature>
<dbReference type="InterPro" id="IPR039361">
    <property type="entry name" value="Cyclin"/>
</dbReference>
<evidence type="ECO:0000259" key="2">
    <source>
        <dbReference type="Pfam" id="PF00134"/>
    </source>
</evidence>
<dbReference type="SUPFAM" id="SSF47954">
    <property type="entry name" value="Cyclin-like"/>
    <property type="match status" value="1"/>
</dbReference>
<dbReference type="AlphaFoldDB" id="A0A1E7FB19"/>
<evidence type="ECO:0000313" key="4">
    <source>
        <dbReference type="Proteomes" id="UP000095751"/>
    </source>
</evidence>
<organism evidence="3 4">
    <name type="scientific">Fragilariopsis cylindrus CCMP1102</name>
    <dbReference type="NCBI Taxonomy" id="635003"/>
    <lineage>
        <taxon>Eukaryota</taxon>
        <taxon>Sar</taxon>
        <taxon>Stramenopiles</taxon>
        <taxon>Ochrophyta</taxon>
        <taxon>Bacillariophyta</taxon>
        <taxon>Bacillariophyceae</taxon>
        <taxon>Bacillariophycidae</taxon>
        <taxon>Bacillariales</taxon>
        <taxon>Bacillariaceae</taxon>
        <taxon>Fragilariopsis</taxon>
    </lineage>
</organism>
<dbReference type="InterPro" id="IPR006671">
    <property type="entry name" value="Cyclin_N"/>
</dbReference>
<dbReference type="Gene3D" id="1.10.472.10">
    <property type="entry name" value="Cyclin-like"/>
    <property type="match status" value="2"/>
</dbReference>
<dbReference type="KEGG" id="fcy:FRACYDRAFT_186490"/>
<reference evidence="3 4" key="1">
    <citation type="submission" date="2016-09" db="EMBL/GenBank/DDBJ databases">
        <title>Extensive genetic diversity and differential bi-allelic expression allows diatom success in the polar Southern Ocean.</title>
        <authorList>
            <consortium name="DOE Joint Genome Institute"/>
            <person name="Mock T."/>
            <person name="Otillar R.P."/>
            <person name="Strauss J."/>
            <person name="Dupont C."/>
            <person name="Frickenhaus S."/>
            <person name="Maumus F."/>
            <person name="Mcmullan M."/>
            <person name="Sanges R."/>
            <person name="Schmutz J."/>
            <person name="Toseland A."/>
            <person name="Valas R."/>
            <person name="Veluchamy A."/>
            <person name="Ward B.J."/>
            <person name="Allen A."/>
            <person name="Barry K."/>
            <person name="Falciatore A."/>
            <person name="Ferrante M."/>
            <person name="Fortunato A.E."/>
            <person name="Gloeckner G."/>
            <person name="Gruber A."/>
            <person name="Hipkin R."/>
            <person name="Janech M."/>
            <person name="Kroth P."/>
            <person name="Leese F."/>
            <person name="Lindquist E."/>
            <person name="Lyon B.R."/>
            <person name="Martin J."/>
            <person name="Mayer C."/>
            <person name="Parker M."/>
            <person name="Quesneville H."/>
            <person name="Raymond J."/>
            <person name="Uhlig C."/>
            <person name="Valentin K.U."/>
            <person name="Worden A.Z."/>
            <person name="Armbrust E.V."/>
            <person name="Bowler C."/>
            <person name="Green B."/>
            <person name="Moulton V."/>
            <person name="Van Oosterhout C."/>
            <person name="Grigoriev I."/>
        </authorList>
    </citation>
    <scope>NUCLEOTIDE SEQUENCE [LARGE SCALE GENOMIC DNA]</scope>
    <source>
        <strain evidence="3 4">CCMP1102</strain>
    </source>
</reference>
<evidence type="ECO:0000313" key="3">
    <source>
        <dbReference type="EMBL" id="OEU15349.1"/>
    </source>
</evidence>
<dbReference type="InParanoid" id="A0A1E7FB19"/>
<accession>A0A1E7FB19</accession>
<proteinExistence type="predicted"/>
<gene>
    <name evidence="3" type="ORF">FRACYDRAFT_186490</name>
</gene>
<evidence type="ECO:0000256" key="1">
    <source>
        <dbReference type="SAM" id="MobiDB-lite"/>
    </source>
</evidence>
<sequence length="283" mass="32140">MLQQEKNWYAIKNYFQENRSSENSEGNPVDADARQQIAQWCMDIMDACDFSKEYAAVTMSCLDRFVSTRDGREVLLDRSQYQLAALTALYISIKVHCPKALSVDLVAKLSQGTHGKNDIEAMERRMLNAIQWRINPSTAMDFVRIYLDMIASKSTALDQHAQDVIIELAGYQASLSVLQFDIVITNASTVGVASLLNAIESIYTDDRELCDSIYDIILPYVDIDPNSIERLQSLQQQLYKSINVEQTSMKLMSKEKSSSCEYSTKKRLHRDSFTESPRSVAQQ</sequence>
<dbReference type="OrthoDB" id="44315at2759"/>
<dbReference type="Pfam" id="PF00134">
    <property type="entry name" value="Cyclin_N"/>
    <property type="match status" value="1"/>
</dbReference>